<evidence type="ECO:0000313" key="12">
    <source>
        <dbReference type="EMBL" id="KAK4873306.1"/>
    </source>
</evidence>
<organism evidence="12 13">
    <name type="scientific">Aquatica leii</name>
    <dbReference type="NCBI Taxonomy" id="1421715"/>
    <lineage>
        <taxon>Eukaryota</taxon>
        <taxon>Metazoa</taxon>
        <taxon>Ecdysozoa</taxon>
        <taxon>Arthropoda</taxon>
        <taxon>Hexapoda</taxon>
        <taxon>Insecta</taxon>
        <taxon>Pterygota</taxon>
        <taxon>Neoptera</taxon>
        <taxon>Endopterygota</taxon>
        <taxon>Coleoptera</taxon>
        <taxon>Polyphaga</taxon>
        <taxon>Elateriformia</taxon>
        <taxon>Elateroidea</taxon>
        <taxon>Lampyridae</taxon>
        <taxon>Luciolinae</taxon>
        <taxon>Aquatica</taxon>
    </lineage>
</organism>
<evidence type="ECO:0000256" key="1">
    <source>
        <dbReference type="ARBA" id="ARBA00004651"/>
    </source>
</evidence>
<feature type="transmembrane region" description="Helical" evidence="10">
    <location>
        <begin position="295"/>
        <end position="312"/>
    </location>
</feature>
<dbReference type="PROSITE" id="PS50850">
    <property type="entry name" value="MFS"/>
    <property type="match status" value="1"/>
</dbReference>
<reference evidence="13" key="1">
    <citation type="submission" date="2023-01" db="EMBL/GenBank/DDBJ databases">
        <title>Key to firefly adult light organ development and bioluminescence: homeobox transcription factors regulate luciferase expression and transportation to peroxisome.</title>
        <authorList>
            <person name="Fu X."/>
        </authorList>
    </citation>
    <scope>NUCLEOTIDE SEQUENCE [LARGE SCALE GENOMIC DNA]</scope>
</reference>
<gene>
    <name evidence="12" type="ORF">RN001_015335</name>
</gene>
<proteinExistence type="inferred from homology"/>
<dbReference type="GO" id="GO:0005886">
    <property type="term" value="C:plasma membrane"/>
    <property type="evidence" value="ECO:0007669"/>
    <property type="project" value="UniProtKB-SubCell"/>
</dbReference>
<dbReference type="AlphaFoldDB" id="A0AAN7P397"/>
<keyword evidence="5 10" id="KW-0812">Transmembrane</keyword>
<feature type="transmembrane region" description="Helical" evidence="10">
    <location>
        <begin position="171"/>
        <end position="192"/>
    </location>
</feature>
<evidence type="ECO:0000256" key="3">
    <source>
        <dbReference type="ARBA" id="ARBA00022475"/>
    </source>
</evidence>
<evidence type="ECO:0000256" key="7">
    <source>
        <dbReference type="ARBA" id="ARBA00023136"/>
    </source>
</evidence>
<evidence type="ECO:0000256" key="2">
    <source>
        <dbReference type="ARBA" id="ARBA00022448"/>
    </source>
</evidence>
<dbReference type="PANTHER" id="PTHR48021">
    <property type="match status" value="1"/>
</dbReference>
<keyword evidence="2 9" id="KW-0813">Transport</keyword>
<keyword evidence="13" id="KW-1185">Reference proteome</keyword>
<keyword evidence="8" id="KW-0325">Glycoprotein</keyword>
<dbReference type="Gene3D" id="1.20.1250.20">
    <property type="entry name" value="MFS general substrate transporter like domains"/>
    <property type="match status" value="1"/>
</dbReference>
<accession>A0AAN7P397</accession>
<dbReference type="PROSITE" id="PS00216">
    <property type="entry name" value="SUGAR_TRANSPORT_1"/>
    <property type="match status" value="1"/>
</dbReference>
<evidence type="ECO:0000259" key="11">
    <source>
        <dbReference type="PROSITE" id="PS50850"/>
    </source>
</evidence>
<evidence type="ECO:0000256" key="8">
    <source>
        <dbReference type="ARBA" id="ARBA00023180"/>
    </source>
</evidence>
<feature type="transmembrane region" description="Helical" evidence="10">
    <location>
        <begin position="254"/>
        <end position="275"/>
    </location>
</feature>
<evidence type="ECO:0000256" key="6">
    <source>
        <dbReference type="ARBA" id="ARBA00022989"/>
    </source>
</evidence>
<evidence type="ECO:0000256" key="10">
    <source>
        <dbReference type="SAM" id="Phobius"/>
    </source>
</evidence>
<feature type="transmembrane region" description="Helical" evidence="10">
    <location>
        <begin position="353"/>
        <end position="378"/>
    </location>
</feature>
<dbReference type="GO" id="GO:0051119">
    <property type="term" value="F:sugar transmembrane transporter activity"/>
    <property type="evidence" value="ECO:0007669"/>
    <property type="project" value="InterPro"/>
</dbReference>
<comment type="subcellular location">
    <subcellularLocation>
        <location evidence="1">Cell membrane</location>
        <topology evidence="1">Multi-pass membrane protein</topology>
    </subcellularLocation>
</comment>
<dbReference type="PROSITE" id="PS00217">
    <property type="entry name" value="SUGAR_TRANSPORT_2"/>
    <property type="match status" value="1"/>
</dbReference>
<keyword evidence="6 10" id="KW-1133">Transmembrane helix</keyword>
<dbReference type="InterPro" id="IPR003663">
    <property type="entry name" value="Sugar/inositol_transpt"/>
</dbReference>
<feature type="transmembrane region" description="Helical" evidence="10">
    <location>
        <begin position="90"/>
        <end position="107"/>
    </location>
</feature>
<feature type="transmembrane region" description="Helical" evidence="10">
    <location>
        <begin position="146"/>
        <end position="165"/>
    </location>
</feature>
<feature type="transmembrane region" description="Helical" evidence="10">
    <location>
        <begin position="12"/>
        <end position="37"/>
    </location>
</feature>
<dbReference type="InterPro" id="IPR005829">
    <property type="entry name" value="Sugar_transporter_CS"/>
</dbReference>
<dbReference type="InterPro" id="IPR020846">
    <property type="entry name" value="MFS_dom"/>
</dbReference>
<evidence type="ECO:0000313" key="13">
    <source>
        <dbReference type="Proteomes" id="UP001353858"/>
    </source>
</evidence>
<keyword evidence="3" id="KW-1003">Cell membrane</keyword>
<dbReference type="SUPFAM" id="SSF103473">
    <property type="entry name" value="MFS general substrate transporter"/>
    <property type="match status" value="1"/>
</dbReference>
<dbReference type="CDD" id="cd17358">
    <property type="entry name" value="MFS_GLUT6_8_Class3_like"/>
    <property type="match status" value="1"/>
</dbReference>
<keyword evidence="4" id="KW-0762">Sugar transport</keyword>
<feature type="transmembrane region" description="Helical" evidence="10">
    <location>
        <begin position="113"/>
        <end position="134"/>
    </location>
</feature>
<name>A0AAN7P397_9COLE</name>
<dbReference type="InterPro" id="IPR050549">
    <property type="entry name" value="MFS_Trehalose_Transporter"/>
</dbReference>
<evidence type="ECO:0000256" key="4">
    <source>
        <dbReference type="ARBA" id="ARBA00022597"/>
    </source>
</evidence>
<comment type="similarity">
    <text evidence="9">Belongs to the major facilitator superfamily. Sugar transporter (TC 2.A.1.1) family.</text>
</comment>
<dbReference type="FunFam" id="1.20.1250.20:FF:000218">
    <property type="entry name" value="facilitated trehalose transporter Tret1"/>
    <property type="match status" value="1"/>
</dbReference>
<comment type="caution">
    <text evidence="12">The sequence shown here is derived from an EMBL/GenBank/DDBJ whole genome shotgun (WGS) entry which is preliminary data.</text>
</comment>
<dbReference type="Pfam" id="PF00083">
    <property type="entry name" value="Sugar_tr"/>
    <property type="match status" value="1"/>
</dbReference>
<feature type="transmembrane region" description="Helical" evidence="10">
    <location>
        <begin position="423"/>
        <end position="442"/>
    </location>
</feature>
<dbReference type="PANTHER" id="PTHR48021:SF46">
    <property type="entry name" value="MAJOR FACILITATOR SUPERFAMILY (MFS) PROFILE DOMAIN-CONTAINING PROTEIN"/>
    <property type="match status" value="1"/>
</dbReference>
<evidence type="ECO:0000256" key="9">
    <source>
        <dbReference type="RuleBase" id="RU003346"/>
    </source>
</evidence>
<dbReference type="InterPro" id="IPR005828">
    <property type="entry name" value="MFS_sugar_transport-like"/>
</dbReference>
<feature type="transmembrane region" description="Helical" evidence="10">
    <location>
        <begin position="319"/>
        <end position="341"/>
    </location>
</feature>
<dbReference type="NCBIfam" id="TIGR00879">
    <property type="entry name" value="SP"/>
    <property type="match status" value="1"/>
</dbReference>
<feature type="domain" description="Major facilitator superfamily (MFS) profile" evidence="11">
    <location>
        <begin position="16"/>
        <end position="446"/>
    </location>
</feature>
<feature type="transmembrane region" description="Helical" evidence="10">
    <location>
        <begin position="390"/>
        <end position="411"/>
    </location>
</feature>
<dbReference type="InterPro" id="IPR044775">
    <property type="entry name" value="MFS_ERD6/Tret1-like"/>
</dbReference>
<dbReference type="InterPro" id="IPR036259">
    <property type="entry name" value="MFS_trans_sf"/>
</dbReference>
<dbReference type="Proteomes" id="UP001353858">
    <property type="component" value="Unassembled WGS sequence"/>
</dbReference>
<protein>
    <recommendedName>
        <fullName evidence="11">Major facilitator superfamily (MFS) profile domain-containing protein</fullName>
    </recommendedName>
</protein>
<dbReference type="EMBL" id="JARPUR010000007">
    <property type="protein sequence ID" value="KAK4873306.1"/>
    <property type="molecule type" value="Genomic_DNA"/>
</dbReference>
<feature type="transmembrane region" description="Helical" evidence="10">
    <location>
        <begin position="61"/>
        <end position="83"/>
    </location>
</feature>
<sequence length="478" mass="52623">MKLENGFASKQSIPIFQYLAMMTGTLSIISSGMHYGWPSPSLPQLQHPNSTIPITNEEGSWMAVMPLAGAIVGSVIGAIILDVIGRKKSVLLTAIPFFTAWLMVAYGKSVSVLISARFVAGVADGLAFCAVPMYLGEIADPKIRGFLGSSCSVTWIFGMLLINILGSYLSISIAAIISSVFPVILIVTFMWMPESPYYLIMKGRHEEAKKSLRIFKRVQDVDGELERLSIAVEEQNTNTGKFFDLFTVKSNRKAVFIMMGIRAFQQCSGTMAITFYAHTIFKNAGDDISSSTATIIYFAVQVLLSSLSSIVVDRTGRRPLLMISTVGSASALFIEGTYFYLKSAHPELNVEQYSYIPIVALIMFVVLFGIGLQAIPILMLGELFSTNIKAFALCLADIYFNIVAALVSKFFQAMKDNYGMHVPFFAFTCCCGLGLLFIIFCVPETKGKTLEQIQDELRGKPKQIETQQMETFKKIGTD</sequence>
<evidence type="ECO:0000256" key="5">
    <source>
        <dbReference type="ARBA" id="ARBA00022692"/>
    </source>
</evidence>
<keyword evidence="7 10" id="KW-0472">Membrane</keyword>